<sequence>MSLRLLRMLKQVLILTRQPVEAGSDPGKTPESRPIPEQEFIEEDPAGPDPGVIRVALAGPNPEPTYEEFMANVYLDVHGSLKLPVDEHVILEEPLRSSGILSSMKNLDDAYTFGDLFLNDKLIKYEPSKLNMDSEVVSMVMVPIHQASSSVPSLSTPIINLSPPKPVPATTHAPIFTTTTPTTTTLPLP</sequence>
<comment type="caution">
    <text evidence="2">The sequence shown here is derived from an EMBL/GenBank/DDBJ whole genome shotgun (WGS) entry which is preliminary data.</text>
</comment>
<protein>
    <recommendedName>
        <fullName evidence="3">Reverse transcriptase domain-containing protein</fullName>
    </recommendedName>
</protein>
<reference evidence="2" key="1">
    <citation type="journal article" date="2019" name="Sci. Rep.">
        <title>Draft genome of Tanacetum cinerariifolium, the natural source of mosquito coil.</title>
        <authorList>
            <person name="Yamashiro T."/>
            <person name="Shiraishi A."/>
            <person name="Satake H."/>
            <person name="Nakayama K."/>
        </authorList>
    </citation>
    <scope>NUCLEOTIDE SEQUENCE</scope>
</reference>
<keyword evidence="1" id="KW-0732">Signal</keyword>
<evidence type="ECO:0008006" key="3">
    <source>
        <dbReference type="Google" id="ProtNLM"/>
    </source>
</evidence>
<feature type="chain" id="PRO_5025446289" description="Reverse transcriptase domain-containing protein" evidence="1">
    <location>
        <begin position="23"/>
        <end position="189"/>
    </location>
</feature>
<accession>A0A699QXC6</accession>
<feature type="non-terminal residue" evidence="2">
    <location>
        <position position="189"/>
    </location>
</feature>
<gene>
    <name evidence="2" type="ORF">Tci_847603</name>
</gene>
<dbReference type="AlphaFoldDB" id="A0A699QXC6"/>
<organism evidence="2">
    <name type="scientific">Tanacetum cinerariifolium</name>
    <name type="common">Dalmatian daisy</name>
    <name type="synonym">Chrysanthemum cinerariifolium</name>
    <dbReference type="NCBI Taxonomy" id="118510"/>
    <lineage>
        <taxon>Eukaryota</taxon>
        <taxon>Viridiplantae</taxon>
        <taxon>Streptophyta</taxon>
        <taxon>Embryophyta</taxon>
        <taxon>Tracheophyta</taxon>
        <taxon>Spermatophyta</taxon>
        <taxon>Magnoliopsida</taxon>
        <taxon>eudicotyledons</taxon>
        <taxon>Gunneridae</taxon>
        <taxon>Pentapetalae</taxon>
        <taxon>asterids</taxon>
        <taxon>campanulids</taxon>
        <taxon>Asterales</taxon>
        <taxon>Asteraceae</taxon>
        <taxon>Asteroideae</taxon>
        <taxon>Anthemideae</taxon>
        <taxon>Anthemidinae</taxon>
        <taxon>Tanacetum</taxon>
    </lineage>
</organism>
<evidence type="ECO:0000256" key="1">
    <source>
        <dbReference type="SAM" id="SignalP"/>
    </source>
</evidence>
<name>A0A699QXC6_TANCI</name>
<dbReference type="EMBL" id="BKCJ011052708">
    <property type="protein sequence ID" value="GFC75633.1"/>
    <property type="molecule type" value="Genomic_DNA"/>
</dbReference>
<evidence type="ECO:0000313" key="2">
    <source>
        <dbReference type="EMBL" id="GFC75633.1"/>
    </source>
</evidence>
<feature type="signal peptide" evidence="1">
    <location>
        <begin position="1"/>
        <end position="22"/>
    </location>
</feature>
<proteinExistence type="predicted"/>